<comment type="caution">
    <text evidence="2">The sequence shown here is derived from an EMBL/GenBank/DDBJ whole genome shotgun (WGS) entry which is preliminary data.</text>
</comment>
<dbReference type="AlphaFoldDB" id="A0A833QMU2"/>
<dbReference type="PANTHER" id="PTHR34948:SF2">
    <property type="entry name" value="TRIPHOSPHATE TUNNEL METALLOENZYME 3"/>
    <property type="match status" value="1"/>
</dbReference>
<reference evidence="2" key="1">
    <citation type="submission" date="2020-01" db="EMBL/GenBank/DDBJ databases">
        <title>Genome sequence of Kobresia littledalei, the first chromosome-level genome in the family Cyperaceae.</title>
        <authorList>
            <person name="Qu G."/>
        </authorList>
    </citation>
    <scope>NUCLEOTIDE SEQUENCE</scope>
    <source>
        <strain evidence="2">C.B.Clarke</strain>
        <tissue evidence="2">Leaf</tissue>
    </source>
</reference>
<dbReference type="PROSITE" id="PS51707">
    <property type="entry name" value="CYTH"/>
    <property type="match status" value="1"/>
</dbReference>
<dbReference type="SMART" id="SM01118">
    <property type="entry name" value="CYTH"/>
    <property type="match status" value="1"/>
</dbReference>
<dbReference type="GO" id="GO:0016462">
    <property type="term" value="F:pyrophosphatase activity"/>
    <property type="evidence" value="ECO:0007669"/>
    <property type="project" value="UniProtKB-ARBA"/>
</dbReference>
<dbReference type="Pfam" id="PF01928">
    <property type="entry name" value="CYTH"/>
    <property type="match status" value="1"/>
</dbReference>
<dbReference type="PANTHER" id="PTHR34948">
    <property type="entry name" value="OS08G0299200 PROTEIN"/>
    <property type="match status" value="1"/>
</dbReference>
<dbReference type="InterPro" id="IPR023577">
    <property type="entry name" value="CYTH_domain"/>
</dbReference>
<feature type="domain" description="CYTH" evidence="1">
    <location>
        <begin position="1"/>
        <end position="204"/>
    </location>
</feature>
<accession>A0A833QMU2</accession>
<dbReference type="CDD" id="cd07374">
    <property type="entry name" value="CYTH-like_Pase"/>
    <property type="match status" value="1"/>
</dbReference>
<proteinExistence type="predicted"/>
<dbReference type="SUPFAM" id="SSF55154">
    <property type="entry name" value="CYTH-like phosphatases"/>
    <property type="match status" value="1"/>
</dbReference>
<dbReference type="Proteomes" id="UP000623129">
    <property type="component" value="Unassembled WGS sequence"/>
</dbReference>
<keyword evidence="3" id="KW-1185">Reference proteome</keyword>
<dbReference type="OrthoDB" id="2160189at2759"/>
<dbReference type="EMBL" id="SWLB01000019">
    <property type="protein sequence ID" value="KAF3325878.1"/>
    <property type="molecule type" value="Genomic_DNA"/>
</dbReference>
<dbReference type="Gene3D" id="2.40.320.10">
    <property type="entry name" value="Hypothetical Protein Pfu-838710-001"/>
    <property type="match status" value="1"/>
</dbReference>
<sequence>MEVEVKLRLPDAAAHQLLSDALTSSHRCTHLQENIFFDGLSGELSAAFAALRLRFYGSDTRCVLSLKSRPVLSAGISRVEEIEEDIDPSIGRACVAEPWRLTALVSSSDIMKKVVEEFGLGGEEDKSVVCLGGFKNVRAVYDWKEGLVLELDETSYSFGTVYEVECETTDPERAKELLEGFLKEVGVPYVYAQSNKFGVFRAGKLLP</sequence>
<protein>
    <submittedName>
        <fullName evidence="2">Triphosphate tunel metalloenzyme 3-like protein</fullName>
    </submittedName>
</protein>
<evidence type="ECO:0000313" key="2">
    <source>
        <dbReference type="EMBL" id="KAF3325878.1"/>
    </source>
</evidence>
<evidence type="ECO:0000313" key="3">
    <source>
        <dbReference type="Proteomes" id="UP000623129"/>
    </source>
</evidence>
<dbReference type="InterPro" id="IPR033469">
    <property type="entry name" value="CYTH-like_dom_sf"/>
</dbReference>
<gene>
    <name evidence="2" type="ORF">FCM35_KLT08958</name>
</gene>
<organism evidence="2 3">
    <name type="scientific">Carex littledalei</name>
    <dbReference type="NCBI Taxonomy" id="544730"/>
    <lineage>
        <taxon>Eukaryota</taxon>
        <taxon>Viridiplantae</taxon>
        <taxon>Streptophyta</taxon>
        <taxon>Embryophyta</taxon>
        <taxon>Tracheophyta</taxon>
        <taxon>Spermatophyta</taxon>
        <taxon>Magnoliopsida</taxon>
        <taxon>Liliopsida</taxon>
        <taxon>Poales</taxon>
        <taxon>Cyperaceae</taxon>
        <taxon>Cyperoideae</taxon>
        <taxon>Cariceae</taxon>
        <taxon>Carex</taxon>
        <taxon>Carex subgen. Euthyceras</taxon>
    </lineage>
</organism>
<evidence type="ECO:0000259" key="1">
    <source>
        <dbReference type="PROSITE" id="PS51707"/>
    </source>
</evidence>
<name>A0A833QMU2_9POAL</name>